<organism evidence="3 4">
    <name type="scientific">Heligmosomoides polygyrus</name>
    <name type="common">Parasitic roundworm</name>
    <dbReference type="NCBI Taxonomy" id="6339"/>
    <lineage>
        <taxon>Eukaryota</taxon>
        <taxon>Metazoa</taxon>
        <taxon>Ecdysozoa</taxon>
        <taxon>Nematoda</taxon>
        <taxon>Chromadorea</taxon>
        <taxon>Rhabditida</taxon>
        <taxon>Rhabditina</taxon>
        <taxon>Rhabditomorpha</taxon>
        <taxon>Strongyloidea</taxon>
        <taxon>Heligmosomidae</taxon>
        <taxon>Heligmosomoides</taxon>
    </lineage>
</organism>
<dbReference type="EMBL" id="UZAH01028116">
    <property type="protein sequence ID" value="VDO97756.1"/>
    <property type="molecule type" value="Genomic_DNA"/>
</dbReference>
<name>A0A183FYW7_HELPZ</name>
<keyword evidence="1" id="KW-0812">Transmembrane</keyword>
<accession>A0A3P7Z7M4</accession>
<gene>
    <name evidence="2" type="ORF">HPBE_LOCUS13886</name>
</gene>
<protein>
    <submittedName>
        <fullName evidence="4">BAR domain-containing protein</fullName>
    </submittedName>
</protein>
<evidence type="ECO:0000313" key="2">
    <source>
        <dbReference type="EMBL" id="VDO97756.1"/>
    </source>
</evidence>
<evidence type="ECO:0000256" key="1">
    <source>
        <dbReference type="SAM" id="Phobius"/>
    </source>
</evidence>
<evidence type="ECO:0000313" key="3">
    <source>
        <dbReference type="Proteomes" id="UP000050761"/>
    </source>
</evidence>
<keyword evidence="3" id="KW-1185">Reference proteome</keyword>
<reference evidence="2 3" key="1">
    <citation type="submission" date="2018-11" db="EMBL/GenBank/DDBJ databases">
        <authorList>
            <consortium name="Pathogen Informatics"/>
        </authorList>
    </citation>
    <scope>NUCLEOTIDE SEQUENCE [LARGE SCALE GENOMIC DNA]</scope>
</reference>
<dbReference type="Proteomes" id="UP000050761">
    <property type="component" value="Unassembled WGS sequence"/>
</dbReference>
<dbReference type="WBParaSite" id="HPBE_0001388501-mRNA-1">
    <property type="protein sequence ID" value="HPBE_0001388501-mRNA-1"/>
    <property type="gene ID" value="HPBE_0001388501"/>
</dbReference>
<reference evidence="4" key="2">
    <citation type="submission" date="2019-09" db="UniProtKB">
        <authorList>
            <consortium name="WormBaseParasite"/>
        </authorList>
    </citation>
    <scope>IDENTIFICATION</scope>
</reference>
<sequence>MLGASLRTTDPIRNSVIEAVEQQARVAKETLKNALDEVSKMVSAASPSPVEVGPKDIQSGVLDILRIANLNETEKLENCLDEKIEDSNLIFKACKKLECSKLQLYTKIENLLDEFKKKLKELAEKHRTLAFSGQHNELEEQAKWVRIDTLDAHVLMAIARKKLERDKGADHVFVGHRQLAKWPGSYALSEAIETSKSREAYENVEAVALRAATNSRQLDNLHLDCSLYAQAKEDADTIQKTIAAQFDLRHLLMWSQTSVILSFVLSFFVTMSGVQKAYAYYKRHCDHLLRALILHDVTPIAMTHKENVDIDIAQLNDLANAGIR</sequence>
<keyword evidence="1" id="KW-1133">Transmembrane helix</keyword>
<feature type="transmembrane region" description="Helical" evidence="1">
    <location>
        <begin position="251"/>
        <end position="274"/>
    </location>
</feature>
<dbReference type="OrthoDB" id="5864923at2759"/>
<keyword evidence="1" id="KW-0472">Membrane</keyword>
<dbReference type="AlphaFoldDB" id="A0A183FYW7"/>
<evidence type="ECO:0000313" key="4">
    <source>
        <dbReference type="WBParaSite" id="HPBE_0001388501-mRNA-1"/>
    </source>
</evidence>
<proteinExistence type="predicted"/>
<accession>A0A183FYW7</accession>